<dbReference type="PANTHER" id="PTHR14614:SF130">
    <property type="entry name" value="PROTEIN-LYSINE N-METHYLTRANSFERASE EEF2KMT"/>
    <property type="match status" value="1"/>
</dbReference>
<dbReference type="OrthoDB" id="194386at2759"/>
<dbReference type="GO" id="GO:0008757">
    <property type="term" value="F:S-adenosylmethionine-dependent methyltransferase activity"/>
    <property type="evidence" value="ECO:0007669"/>
    <property type="project" value="UniProtKB-ARBA"/>
</dbReference>
<evidence type="ECO:0000313" key="1">
    <source>
        <dbReference type="EMBL" id="OIW33217.1"/>
    </source>
</evidence>
<dbReference type="Proteomes" id="UP000182658">
    <property type="component" value="Unassembled WGS sequence"/>
</dbReference>
<reference evidence="1 2" key="1">
    <citation type="submission" date="2016-10" db="EMBL/GenBank/DDBJ databases">
        <title>Draft genome sequence of Coniochaeta ligniaria NRRL30616, a lignocellulolytic fungus for bioabatement of inhibitors in plant biomass hydrolysates.</title>
        <authorList>
            <consortium name="DOE Joint Genome Institute"/>
            <person name="Jimenez D.J."/>
            <person name="Hector R.E."/>
            <person name="Riley R."/>
            <person name="Sun H."/>
            <person name="Grigoriev I.V."/>
            <person name="Van Elsas J.D."/>
            <person name="Nichols N.N."/>
        </authorList>
    </citation>
    <scope>NUCLEOTIDE SEQUENCE [LARGE SCALE GENOMIC DNA]</scope>
    <source>
        <strain evidence="1 2">NRRL 30616</strain>
    </source>
</reference>
<accession>A0A1J7JIL9</accession>
<dbReference type="GO" id="GO:0005737">
    <property type="term" value="C:cytoplasm"/>
    <property type="evidence" value="ECO:0007669"/>
    <property type="project" value="TreeGrafter"/>
</dbReference>
<proteinExistence type="predicted"/>
<protein>
    <submittedName>
        <fullName evidence="1">Uncharacterized protein</fullName>
    </submittedName>
</protein>
<dbReference type="InterPro" id="IPR029063">
    <property type="entry name" value="SAM-dependent_MTases_sf"/>
</dbReference>
<dbReference type="STRING" id="1408157.A0A1J7JIL9"/>
<name>A0A1J7JIL9_9PEZI</name>
<dbReference type="Pfam" id="PF10294">
    <property type="entry name" value="Methyltransf_16"/>
    <property type="match status" value="1"/>
</dbReference>
<dbReference type="SUPFAM" id="SSF53335">
    <property type="entry name" value="S-adenosyl-L-methionine-dependent methyltransferases"/>
    <property type="match status" value="1"/>
</dbReference>
<evidence type="ECO:0000313" key="2">
    <source>
        <dbReference type="Proteomes" id="UP000182658"/>
    </source>
</evidence>
<dbReference type="AlphaFoldDB" id="A0A1J7JIL9"/>
<dbReference type="InParanoid" id="A0A1J7JIL9"/>
<organism evidence="1 2">
    <name type="scientific">Coniochaeta ligniaria NRRL 30616</name>
    <dbReference type="NCBI Taxonomy" id="1408157"/>
    <lineage>
        <taxon>Eukaryota</taxon>
        <taxon>Fungi</taxon>
        <taxon>Dikarya</taxon>
        <taxon>Ascomycota</taxon>
        <taxon>Pezizomycotina</taxon>
        <taxon>Sordariomycetes</taxon>
        <taxon>Sordariomycetidae</taxon>
        <taxon>Coniochaetales</taxon>
        <taxon>Coniochaetaceae</taxon>
        <taxon>Coniochaeta</taxon>
    </lineage>
</organism>
<dbReference type="Gene3D" id="3.40.50.150">
    <property type="entry name" value="Vaccinia Virus protein VP39"/>
    <property type="match status" value="1"/>
</dbReference>
<dbReference type="PANTHER" id="PTHR14614">
    <property type="entry name" value="HEPATOCELLULAR CARCINOMA-ASSOCIATED ANTIGEN"/>
    <property type="match status" value="1"/>
</dbReference>
<sequence length="211" mass="23618">MILIQHDLHRYPEESEASWHQRRIPNATLNTTLTHPKIHPRCPIKKDYSIVDDRAEDNAVKKKHLFNPPRYQSSLRHALAQSLHLGQYLCANPAITRGRHVLELGAGTGYLPILCAKYLGAEHVVASDGSGDVISNLPDSLFLNGLQGSDMVLLMDLKWGHALVGTGERDWNGGRKRTSLLTWTFSRPWSERFTACRPRGAFAQGLSSRCS</sequence>
<keyword evidence="2" id="KW-1185">Reference proteome</keyword>
<dbReference type="EMBL" id="KV875094">
    <property type="protein sequence ID" value="OIW33217.1"/>
    <property type="molecule type" value="Genomic_DNA"/>
</dbReference>
<gene>
    <name evidence="1" type="ORF">CONLIGDRAFT_695668</name>
</gene>
<dbReference type="InterPro" id="IPR019410">
    <property type="entry name" value="Methyltransf_16"/>
</dbReference>